<evidence type="ECO:0000256" key="7">
    <source>
        <dbReference type="ARBA" id="ARBA00022759"/>
    </source>
</evidence>
<evidence type="ECO:0000313" key="14">
    <source>
        <dbReference type="Proteomes" id="UP000440732"/>
    </source>
</evidence>
<feature type="compositionally biased region" description="Basic and acidic residues" evidence="11">
    <location>
        <begin position="489"/>
        <end position="503"/>
    </location>
</feature>
<sequence length="1789" mass="199850">MLMSNFTGPFVAPDFDSLTNVAHAAPTLFQMLRDSGFVLGAFEMDRLCDWDLKSWLRAIRVVQEPLTILVGSVKQAAARPAPGQDAPGPSAGPAQTPTTTLSPLPRYQSSVDSDSSLESPKRMPMNRPPRVMQISAAPTRTEVTKPAEEVLPKALRGSIIKLMQTTVMSTAHADTAAIPAVARPHEAADVAMESVSSRSATKSGTRRADEDPNDLFDLDIGAPRTTAAISTATAGGVGIARVRLSASSELKEFSGWDAGEENARLWLNRLKSAARRDGMTGEEVCGQFSDLMSGPARQWYLQLPKRVKKSWTELMEQFRVQYCGKGVSMASRYYHAAQRLDETPLDYLYRLNVAGLRANVPYADDTTEEKREHVEHFIRTLNTQETELASRLTLMEVADSEALEKKLRARQRGLAHQKKTLFGSNKFRQKAPTPPTQPARAVQAICVAPDEYDSERESRDSDDRQYNQDEEDGERAKLFVAGQTPPGEPARRNFDPDDSGRDRPRCRHCGSRRHSEGDCWKLLTCQKCSDQHPTERCLRVCKACGDMHEAAGRREDVKLGRSLVWKPVRDERPVSVYAYVTKKSREVFSENQTSPNDNTCETNLECTMRERAPRISAVRRTTDDEFAREPPLDEIDLQPGERRGYWKHYAPHKWYKQAKIHGKLNNHRAVLLLDTGAEVSILDTTFAREVGCLIDTETTQECVGIRDETYYTVGRTRGKVTLAGNLVYYMHLWVGDLVGQHAILGMNFMVPAGVRIDTADGTACLPDDVHIQMIGRRPLYGTRMNPVNVKTPVRLEPGDTHEVLLRPDRNAPFLWVTRAESWVTTFVKGRAGRKTYLRVTNIGDAAITLDAHETLGWWTPSDGQPRSRGFVRLGSPRYQQWQSVAYGATCDAEENWIPAEPDGPMTNRPSYPTPKAILRPEPRQPETRRAVTPVLAAVTRAPKVGGVKEPPDDHKLDADGEMAEGEPVMPPAVAGSATMKQLPEPGLAKPELDEPKHDEPKLDGQEEDDAVLIHEGSDLFAEHLESEMAVLPDLSLTAEVKKEDLKVGMPTGLPPEEAARQETRLRQIIWKRRKWLIGKGNALPPAAQGVVCDIDVGDATPVAQRVRKIPPLFREKVADLIKGLLSARMIQKSKSPWASPIVVIIKKNGVDIRLCIDYRLINGLTQLMVYPMPLVNDLLEDLDKYLWYCSLDMASCFWVVPMTDRARLISAFITPMGLFEWLRMPFGLCNAPQIYQRLIDNALYGFLKLPPDDSTLDVFENGEPAKPGIHSVLGRRSYIDDILIGGTSWDDLCEKVERLLDVCEQWHLSISVEKSEWGMSKVDYLGHRVSGLGLEAKPKNLESLTALEFPRTLKGLQSFLGSLNYYHRFIADFAVYATTLYSLTEADFDEYLTRPEFREQEKWSHATRAFDVLKTKLAETPMLKHFDESRESVVIVYASDWAISGVLTQVHDDVYMPVKFTSRTLKPNELNYDIVEKEILALLRVLNECYTMLAGKPVRVLTRHTTLAWLFRSKGLQGRLSQWAAILSLWKLEMCRSMMGEEELLGTLAASITPRAFVDAALEEIAPRKRASRIVVIPVPGVASDEVLHVLSFDGSAKAKREGGAYSAVIWQLPNWEIVRAASGYATDLTVNEAEYRGLLLGCSLLEELDDVTRLVVCGDSNLVIREIRDEMDCKSPGLMLLRQKTRNALQAWPHCELFHVRRDWNASDDMLAGQALQRQGGRNVHSPEEIQDLKTLNRLGEVIRPRVLSPEMASPAGLDADNLDAKNGDAGTRGTNDPVGNAMDAGRG</sequence>
<feature type="region of interest" description="Disordered" evidence="11">
    <location>
        <begin position="944"/>
        <end position="1003"/>
    </location>
</feature>
<dbReference type="CDD" id="cd00303">
    <property type="entry name" value="retropepsin_like"/>
    <property type="match status" value="1"/>
</dbReference>
<evidence type="ECO:0000256" key="11">
    <source>
        <dbReference type="SAM" id="MobiDB-lite"/>
    </source>
</evidence>
<keyword evidence="10" id="KW-0233">DNA recombination</keyword>
<keyword evidence="7" id="KW-0255">Endonuclease</keyword>
<dbReference type="InterPro" id="IPR012337">
    <property type="entry name" value="RNaseH-like_sf"/>
</dbReference>
<feature type="region of interest" description="Disordered" evidence="11">
    <location>
        <begin position="418"/>
        <end position="507"/>
    </location>
</feature>
<keyword evidence="8" id="KW-0378">Hydrolase</keyword>
<name>A0A6A3SAT4_9STRA</name>
<dbReference type="InterPro" id="IPR041373">
    <property type="entry name" value="RT_RNaseH"/>
</dbReference>
<feature type="compositionally biased region" description="Basic and acidic residues" evidence="11">
    <location>
        <begin position="949"/>
        <end position="958"/>
    </location>
</feature>
<dbReference type="Gene3D" id="3.10.10.10">
    <property type="entry name" value="HIV Type 1 Reverse Transcriptase, subunit A, domain 1"/>
    <property type="match status" value="1"/>
</dbReference>
<dbReference type="GO" id="GO:0006310">
    <property type="term" value="P:DNA recombination"/>
    <property type="evidence" value="ECO:0007669"/>
    <property type="project" value="UniProtKB-KW"/>
</dbReference>
<protein>
    <recommendedName>
        <fullName evidence="1">RNA-directed DNA polymerase</fullName>
        <ecNumber evidence="1">2.7.7.49</ecNumber>
    </recommendedName>
</protein>
<dbReference type="Gene3D" id="2.40.70.10">
    <property type="entry name" value="Acid Proteases"/>
    <property type="match status" value="1"/>
</dbReference>
<dbReference type="GO" id="GO:0003964">
    <property type="term" value="F:RNA-directed DNA polymerase activity"/>
    <property type="evidence" value="ECO:0007669"/>
    <property type="project" value="UniProtKB-KW"/>
</dbReference>
<dbReference type="Gene3D" id="3.30.420.10">
    <property type="entry name" value="Ribonuclease H-like superfamily/Ribonuclease H"/>
    <property type="match status" value="1"/>
</dbReference>
<dbReference type="EMBL" id="QXGA01001708">
    <property type="protein sequence ID" value="KAE9112414.1"/>
    <property type="molecule type" value="Genomic_DNA"/>
</dbReference>
<feature type="region of interest" description="Disordered" evidence="11">
    <location>
        <begin position="1751"/>
        <end position="1789"/>
    </location>
</feature>
<gene>
    <name evidence="13" type="ORF">PF006_g19988</name>
</gene>
<evidence type="ECO:0000256" key="10">
    <source>
        <dbReference type="ARBA" id="ARBA00023172"/>
    </source>
</evidence>
<dbReference type="Pfam" id="PF13975">
    <property type="entry name" value="gag-asp_proteas"/>
    <property type="match status" value="1"/>
</dbReference>
<dbReference type="EC" id="2.7.7.49" evidence="1"/>
<dbReference type="GO" id="GO:0004523">
    <property type="term" value="F:RNA-DNA hybrid ribonuclease activity"/>
    <property type="evidence" value="ECO:0007669"/>
    <property type="project" value="InterPro"/>
</dbReference>
<keyword evidence="6" id="KW-0064">Aspartyl protease</keyword>
<dbReference type="InterPro" id="IPR051320">
    <property type="entry name" value="Viral_Replic_Matur_Polypro"/>
</dbReference>
<dbReference type="CDD" id="cd01647">
    <property type="entry name" value="RT_LTR"/>
    <property type="match status" value="1"/>
</dbReference>
<accession>A0A6A3SAT4</accession>
<dbReference type="PANTHER" id="PTHR33064:SF37">
    <property type="entry name" value="RIBONUCLEASE H"/>
    <property type="match status" value="1"/>
</dbReference>
<evidence type="ECO:0000256" key="3">
    <source>
        <dbReference type="ARBA" id="ARBA00022679"/>
    </source>
</evidence>
<dbReference type="InterPro" id="IPR021109">
    <property type="entry name" value="Peptidase_aspartic_dom_sf"/>
</dbReference>
<dbReference type="InterPro" id="IPR036397">
    <property type="entry name" value="RNaseH_sf"/>
</dbReference>
<feature type="compositionally biased region" description="Polar residues" evidence="11">
    <location>
        <begin position="93"/>
        <end position="102"/>
    </location>
</feature>
<dbReference type="GO" id="GO:0006508">
    <property type="term" value="P:proteolysis"/>
    <property type="evidence" value="ECO:0007669"/>
    <property type="project" value="UniProtKB-KW"/>
</dbReference>
<dbReference type="InterPro" id="IPR002156">
    <property type="entry name" value="RNaseH_domain"/>
</dbReference>
<keyword evidence="5" id="KW-0540">Nuclease</keyword>
<feature type="region of interest" description="Disordered" evidence="11">
    <location>
        <begin position="79"/>
        <end position="128"/>
    </location>
</feature>
<dbReference type="Pfam" id="PF13456">
    <property type="entry name" value="RVT_3"/>
    <property type="match status" value="1"/>
</dbReference>
<keyword evidence="2" id="KW-0645">Protease</keyword>
<evidence type="ECO:0000256" key="1">
    <source>
        <dbReference type="ARBA" id="ARBA00012493"/>
    </source>
</evidence>
<dbReference type="InterPro" id="IPR043502">
    <property type="entry name" value="DNA/RNA_pol_sf"/>
</dbReference>
<keyword evidence="3" id="KW-0808">Transferase</keyword>
<dbReference type="InterPro" id="IPR000477">
    <property type="entry name" value="RT_dom"/>
</dbReference>
<evidence type="ECO:0000256" key="8">
    <source>
        <dbReference type="ARBA" id="ARBA00022801"/>
    </source>
</evidence>
<dbReference type="InterPro" id="IPR043128">
    <property type="entry name" value="Rev_trsase/Diguanyl_cyclase"/>
</dbReference>
<dbReference type="SUPFAM" id="SSF53098">
    <property type="entry name" value="Ribonuclease H-like"/>
    <property type="match status" value="1"/>
</dbReference>
<dbReference type="GO" id="GO:0003676">
    <property type="term" value="F:nucleic acid binding"/>
    <property type="evidence" value="ECO:0007669"/>
    <property type="project" value="InterPro"/>
</dbReference>
<feature type="region of interest" description="Disordered" evidence="11">
    <location>
        <begin position="193"/>
        <end position="216"/>
    </location>
</feature>
<dbReference type="Pfam" id="PF17917">
    <property type="entry name" value="RT_RNaseH"/>
    <property type="match status" value="1"/>
</dbReference>
<reference evidence="13 14" key="1">
    <citation type="submission" date="2018-08" db="EMBL/GenBank/DDBJ databases">
        <title>Genomic investigation of the strawberry pathogen Phytophthora fragariae indicates pathogenicity is determined by transcriptional variation in three key races.</title>
        <authorList>
            <person name="Adams T.M."/>
            <person name="Armitage A.D."/>
            <person name="Sobczyk M.K."/>
            <person name="Bates H.J."/>
            <person name="Dunwell J.M."/>
            <person name="Nellist C.F."/>
            <person name="Harrison R.J."/>
        </authorList>
    </citation>
    <scope>NUCLEOTIDE SEQUENCE [LARGE SCALE GENOMIC DNA]</scope>
    <source>
        <strain evidence="13 14">NOV-5</strain>
    </source>
</reference>
<keyword evidence="9" id="KW-0695">RNA-directed DNA polymerase</keyword>
<comment type="caution">
    <text evidence="13">The sequence shown here is derived from an EMBL/GenBank/DDBJ whole genome shotgun (WGS) entry which is preliminary data.</text>
</comment>
<evidence type="ECO:0000256" key="2">
    <source>
        <dbReference type="ARBA" id="ARBA00022670"/>
    </source>
</evidence>
<dbReference type="PROSITE" id="PS50878">
    <property type="entry name" value="RT_POL"/>
    <property type="match status" value="1"/>
</dbReference>
<evidence type="ECO:0000256" key="9">
    <source>
        <dbReference type="ARBA" id="ARBA00022918"/>
    </source>
</evidence>
<dbReference type="Pfam" id="PF00078">
    <property type="entry name" value="RVT_1"/>
    <property type="match status" value="1"/>
</dbReference>
<dbReference type="SUPFAM" id="SSF56672">
    <property type="entry name" value="DNA/RNA polymerases"/>
    <property type="match status" value="1"/>
</dbReference>
<organism evidence="13 14">
    <name type="scientific">Phytophthora fragariae</name>
    <dbReference type="NCBI Taxonomy" id="53985"/>
    <lineage>
        <taxon>Eukaryota</taxon>
        <taxon>Sar</taxon>
        <taxon>Stramenopiles</taxon>
        <taxon>Oomycota</taxon>
        <taxon>Peronosporomycetes</taxon>
        <taxon>Peronosporales</taxon>
        <taxon>Peronosporaceae</taxon>
        <taxon>Phytophthora</taxon>
    </lineage>
</organism>
<keyword evidence="4" id="KW-0548">Nucleotidyltransferase</keyword>
<feature type="domain" description="Reverse transcriptase" evidence="12">
    <location>
        <begin position="1126"/>
        <end position="1329"/>
    </location>
</feature>
<feature type="compositionally biased region" description="Basic and acidic residues" evidence="11">
    <location>
        <begin position="455"/>
        <end position="467"/>
    </location>
</feature>
<feature type="compositionally biased region" description="Basic and acidic residues" evidence="11">
    <location>
        <begin position="990"/>
        <end position="1003"/>
    </location>
</feature>
<feature type="compositionally biased region" description="Polar residues" evidence="11">
    <location>
        <begin position="194"/>
        <end position="203"/>
    </location>
</feature>
<dbReference type="GO" id="GO:0004190">
    <property type="term" value="F:aspartic-type endopeptidase activity"/>
    <property type="evidence" value="ECO:0007669"/>
    <property type="project" value="UniProtKB-KW"/>
</dbReference>
<dbReference type="PANTHER" id="PTHR33064">
    <property type="entry name" value="POL PROTEIN"/>
    <property type="match status" value="1"/>
</dbReference>
<dbReference type="Gene3D" id="3.30.70.270">
    <property type="match status" value="2"/>
</dbReference>
<proteinExistence type="predicted"/>
<evidence type="ECO:0000259" key="12">
    <source>
        <dbReference type="PROSITE" id="PS50878"/>
    </source>
</evidence>
<evidence type="ECO:0000256" key="5">
    <source>
        <dbReference type="ARBA" id="ARBA00022722"/>
    </source>
</evidence>
<dbReference type="Proteomes" id="UP000440732">
    <property type="component" value="Unassembled WGS sequence"/>
</dbReference>
<feature type="compositionally biased region" description="Low complexity" evidence="11">
    <location>
        <begin position="109"/>
        <end position="118"/>
    </location>
</feature>
<evidence type="ECO:0000256" key="4">
    <source>
        <dbReference type="ARBA" id="ARBA00022695"/>
    </source>
</evidence>
<evidence type="ECO:0000313" key="13">
    <source>
        <dbReference type="EMBL" id="KAE9112414.1"/>
    </source>
</evidence>
<evidence type="ECO:0000256" key="6">
    <source>
        <dbReference type="ARBA" id="ARBA00022750"/>
    </source>
</evidence>
<dbReference type="SUPFAM" id="SSF50630">
    <property type="entry name" value="Acid proteases"/>
    <property type="match status" value="1"/>
</dbReference>